<proteinExistence type="predicted"/>
<dbReference type="OrthoDB" id="3271192at2759"/>
<evidence type="ECO:0000256" key="1">
    <source>
        <dbReference type="SAM" id="MobiDB-lite"/>
    </source>
</evidence>
<keyword evidence="3" id="KW-1185">Reference proteome</keyword>
<feature type="region of interest" description="Disordered" evidence="1">
    <location>
        <begin position="1"/>
        <end position="133"/>
    </location>
</feature>
<accession>A0A4S8KTL9</accession>
<dbReference type="Proteomes" id="UP000297245">
    <property type="component" value="Unassembled WGS sequence"/>
</dbReference>
<reference evidence="2 3" key="1">
    <citation type="journal article" date="2019" name="Nat. Ecol. Evol.">
        <title>Megaphylogeny resolves global patterns of mushroom evolution.</title>
        <authorList>
            <person name="Varga T."/>
            <person name="Krizsan K."/>
            <person name="Foldi C."/>
            <person name="Dima B."/>
            <person name="Sanchez-Garcia M."/>
            <person name="Sanchez-Ramirez S."/>
            <person name="Szollosi G.J."/>
            <person name="Szarkandi J.G."/>
            <person name="Papp V."/>
            <person name="Albert L."/>
            <person name="Andreopoulos W."/>
            <person name="Angelini C."/>
            <person name="Antonin V."/>
            <person name="Barry K.W."/>
            <person name="Bougher N.L."/>
            <person name="Buchanan P."/>
            <person name="Buyck B."/>
            <person name="Bense V."/>
            <person name="Catcheside P."/>
            <person name="Chovatia M."/>
            <person name="Cooper J."/>
            <person name="Damon W."/>
            <person name="Desjardin D."/>
            <person name="Finy P."/>
            <person name="Geml J."/>
            <person name="Haridas S."/>
            <person name="Hughes K."/>
            <person name="Justo A."/>
            <person name="Karasinski D."/>
            <person name="Kautmanova I."/>
            <person name="Kiss B."/>
            <person name="Kocsube S."/>
            <person name="Kotiranta H."/>
            <person name="LaButti K.M."/>
            <person name="Lechner B.E."/>
            <person name="Liimatainen K."/>
            <person name="Lipzen A."/>
            <person name="Lukacs Z."/>
            <person name="Mihaltcheva S."/>
            <person name="Morgado L.N."/>
            <person name="Niskanen T."/>
            <person name="Noordeloos M.E."/>
            <person name="Ohm R.A."/>
            <person name="Ortiz-Santana B."/>
            <person name="Ovrebo C."/>
            <person name="Racz N."/>
            <person name="Riley R."/>
            <person name="Savchenko A."/>
            <person name="Shiryaev A."/>
            <person name="Soop K."/>
            <person name="Spirin V."/>
            <person name="Szebenyi C."/>
            <person name="Tomsovsky M."/>
            <person name="Tulloss R.E."/>
            <person name="Uehling J."/>
            <person name="Grigoriev I.V."/>
            <person name="Vagvolgyi C."/>
            <person name="Papp T."/>
            <person name="Martin F.M."/>
            <person name="Miettinen O."/>
            <person name="Hibbett D.S."/>
            <person name="Nagy L.G."/>
        </authorList>
    </citation>
    <scope>NUCLEOTIDE SEQUENCE [LARGE SCALE GENOMIC DNA]</scope>
    <source>
        <strain evidence="2 3">CBS 962.96</strain>
    </source>
</reference>
<feature type="compositionally biased region" description="Gly residues" evidence="1">
    <location>
        <begin position="41"/>
        <end position="101"/>
    </location>
</feature>
<feature type="non-terminal residue" evidence="2">
    <location>
        <position position="1"/>
    </location>
</feature>
<feature type="compositionally biased region" description="Basic and acidic residues" evidence="1">
    <location>
        <begin position="21"/>
        <end position="32"/>
    </location>
</feature>
<name>A0A4S8KTL9_DENBC</name>
<protein>
    <submittedName>
        <fullName evidence="2">Uncharacterized protein</fullName>
    </submittedName>
</protein>
<sequence length="199" mass="20539">IPPNQHWTSYTYQSAPQNNRELPREREGDHARGFPSTPSRGNGGLPGNGGGPPSGHPGGNGEFPGNGGGPPSGPPGEGGGFPVNGGGPPSGPPGGNGGFPGGDPPDDPGSGNGAMNNPHPPKDSGSSSWQFNPKISTSIIPSWDGEGKNLIDYIITMNKIAEKSEQLSQGLAVWALSKWSAKAKDWWEALSLASRQYLR</sequence>
<gene>
    <name evidence="2" type="ORF">K435DRAFT_594815</name>
</gene>
<feature type="non-terminal residue" evidence="2">
    <location>
        <position position="199"/>
    </location>
</feature>
<evidence type="ECO:0000313" key="2">
    <source>
        <dbReference type="EMBL" id="THU79202.1"/>
    </source>
</evidence>
<feature type="compositionally biased region" description="Polar residues" evidence="1">
    <location>
        <begin position="124"/>
        <end position="133"/>
    </location>
</feature>
<feature type="compositionally biased region" description="Polar residues" evidence="1">
    <location>
        <begin position="1"/>
        <end position="20"/>
    </location>
</feature>
<dbReference type="EMBL" id="ML180061">
    <property type="protein sequence ID" value="THU79202.1"/>
    <property type="molecule type" value="Genomic_DNA"/>
</dbReference>
<dbReference type="AlphaFoldDB" id="A0A4S8KTL9"/>
<organism evidence="2 3">
    <name type="scientific">Dendrothele bispora (strain CBS 962.96)</name>
    <dbReference type="NCBI Taxonomy" id="1314807"/>
    <lineage>
        <taxon>Eukaryota</taxon>
        <taxon>Fungi</taxon>
        <taxon>Dikarya</taxon>
        <taxon>Basidiomycota</taxon>
        <taxon>Agaricomycotina</taxon>
        <taxon>Agaricomycetes</taxon>
        <taxon>Agaricomycetidae</taxon>
        <taxon>Agaricales</taxon>
        <taxon>Agaricales incertae sedis</taxon>
        <taxon>Dendrothele</taxon>
    </lineage>
</organism>
<evidence type="ECO:0000313" key="3">
    <source>
        <dbReference type="Proteomes" id="UP000297245"/>
    </source>
</evidence>